<feature type="domain" description="Polymerase nucleotidyl transferase" evidence="1">
    <location>
        <begin position="22"/>
        <end position="76"/>
    </location>
</feature>
<dbReference type="InterPro" id="IPR002934">
    <property type="entry name" value="Polymerase_NTP_transf_dom"/>
</dbReference>
<dbReference type="EMBL" id="NPBY01000044">
    <property type="protein sequence ID" value="PAD75789.1"/>
    <property type="molecule type" value="Genomic_DNA"/>
</dbReference>
<evidence type="ECO:0000313" key="2">
    <source>
        <dbReference type="EMBL" id="PAD75789.1"/>
    </source>
</evidence>
<protein>
    <recommendedName>
        <fullName evidence="1">Polymerase nucleotidyl transferase domain-containing protein</fullName>
    </recommendedName>
</protein>
<comment type="caution">
    <text evidence="2">The sequence shown here is derived from an EMBL/GenBank/DDBJ whole genome shotgun (WGS) entry which is preliminary data.</text>
</comment>
<gene>
    <name evidence="2" type="ORF">CHH67_14195</name>
</gene>
<dbReference type="RefSeq" id="WP_095265852.1">
    <property type="nucleotide sequence ID" value="NZ_NPBY01000044.1"/>
</dbReference>
<name>A0A268ERP3_9BACL</name>
<dbReference type="SUPFAM" id="SSF81301">
    <property type="entry name" value="Nucleotidyltransferase"/>
    <property type="match status" value="1"/>
</dbReference>
<dbReference type="Proteomes" id="UP000215596">
    <property type="component" value="Unassembled WGS sequence"/>
</dbReference>
<reference evidence="2 3" key="1">
    <citation type="submission" date="2017-07" db="EMBL/GenBank/DDBJ databases">
        <title>Isolation and whole genome analysis of endospore-forming bacteria from heroin.</title>
        <authorList>
            <person name="Kalinowski J."/>
            <person name="Ahrens B."/>
            <person name="Al-Dilaimi A."/>
            <person name="Winkler A."/>
            <person name="Wibberg D."/>
            <person name="Schleenbecker U."/>
            <person name="Ruckert C."/>
            <person name="Wolfel R."/>
            <person name="Grass G."/>
        </authorList>
    </citation>
    <scope>NUCLEOTIDE SEQUENCE [LARGE SCALE GENOMIC DNA]</scope>
    <source>
        <strain evidence="2 3">7537-G1</strain>
    </source>
</reference>
<dbReference type="AlphaFoldDB" id="A0A268ERP3"/>
<evidence type="ECO:0000259" key="1">
    <source>
        <dbReference type="Pfam" id="PF01909"/>
    </source>
</evidence>
<dbReference type="Gene3D" id="3.30.460.10">
    <property type="entry name" value="Beta Polymerase, domain 2"/>
    <property type="match status" value="1"/>
</dbReference>
<sequence length="232" mass="26386">MRMEPMLAAERIIEDSYPDCLLAVLGGSAGRGEFNEFSDLDIAVVKRDGEELQRRTIEACGWVVELFLLPIDVYRTYFDQGIMAGNPTLQRIIAEGKVIRRTPDGDEVLHEAQSDLRYGPFPLVSSDIDAYRYMLTEYIADLRSVRPGAELWFTVQKITTLLSEFVLRVHNQWTGEGKTLFRLLSAFDPDFSQRLEQAMEAIYHQDEPAQLMDLCADTLNAYGGFLLVGYEE</sequence>
<dbReference type="OrthoDB" id="43980at2"/>
<dbReference type="Pfam" id="PF01909">
    <property type="entry name" value="NTP_transf_2"/>
    <property type="match status" value="1"/>
</dbReference>
<evidence type="ECO:0000313" key="3">
    <source>
        <dbReference type="Proteomes" id="UP000215596"/>
    </source>
</evidence>
<dbReference type="InterPro" id="IPR043519">
    <property type="entry name" value="NT_sf"/>
</dbReference>
<organism evidence="2 3">
    <name type="scientific">Paenibacillus campinasensis</name>
    <dbReference type="NCBI Taxonomy" id="66347"/>
    <lineage>
        <taxon>Bacteria</taxon>
        <taxon>Bacillati</taxon>
        <taxon>Bacillota</taxon>
        <taxon>Bacilli</taxon>
        <taxon>Bacillales</taxon>
        <taxon>Paenibacillaceae</taxon>
        <taxon>Paenibacillus</taxon>
    </lineage>
</organism>
<dbReference type="CDD" id="cd05403">
    <property type="entry name" value="NT_KNTase_like"/>
    <property type="match status" value="1"/>
</dbReference>
<dbReference type="GO" id="GO:0016779">
    <property type="term" value="F:nucleotidyltransferase activity"/>
    <property type="evidence" value="ECO:0007669"/>
    <property type="project" value="InterPro"/>
</dbReference>
<accession>A0A268ERP3</accession>
<proteinExistence type="predicted"/>